<evidence type="ECO:0000313" key="2">
    <source>
        <dbReference type="Proteomes" id="UP000178859"/>
    </source>
</evidence>
<reference evidence="1 2" key="1">
    <citation type="journal article" date="2016" name="Nat. Commun.">
        <title>Thousands of microbial genomes shed light on interconnected biogeochemical processes in an aquifer system.</title>
        <authorList>
            <person name="Anantharaman K."/>
            <person name="Brown C.T."/>
            <person name="Hug L.A."/>
            <person name="Sharon I."/>
            <person name="Castelle C.J."/>
            <person name="Probst A.J."/>
            <person name="Thomas B.C."/>
            <person name="Singh A."/>
            <person name="Wilkins M.J."/>
            <person name="Karaoz U."/>
            <person name="Brodie E.L."/>
            <person name="Williams K.H."/>
            <person name="Hubbard S.S."/>
            <person name="Banfield J.F."/>
        </authorList>
    </citation>
    <scope>NUCLEOTIDE SEQUENCE [LARGE SCALE GENOMIC DNA]</scope>
</reference>
<proteinExistence type="predicted"/>
<name>A0A1F5MGB7_9BACT</name>
<evidence type="ECO:0000313" key="1">
    <source>
        <dbReference type="EMBL" id="OGE64411.1"/>
    </source>
</evidence>
<dbReference type="EMBL" id="MFDT01000064">
    <property type="protein sequence ID" value="OGE64411.1"/>
    <property type="molecule type" value="Genomic_DNA"/>
</dbReference>
<dbReference type="Proteomes" id="UP000178859">
    <property type="component" value="Unassembled WGS sequence"/>
</dbReference>
<protein>
    <submittedName>
        <fullName evidence="1">Uncharacterized protein</fullName>
    </submittedName>
</protein>
<comment type="caution">
    <text evidence="1">The sequence shown here is derived from an EMBL/GenBank/DDBJ whole genome shotgun (WGS) entry which is preliminary data.</text>
</comment>
<organism evidence="1 2">
    <name type="scientific">Candidatus Daviesbacteria bacterium RIFCSPLOWO2_02_FULL_36_7</name>
    <dbReference type="NCBI Taxonomy" id="1797792"/>
    <lineage>
        <taxon>Bacteria</taxon>
        <taxon>Candidatus Daviesiibacteriota</taxon>
    </lineage>
</organism>
<gene>
    <name evidence="1" type="ORF">A3I48_01650</name>
</gene>
<dbReference type="AlphaFoldDB" id="A0A1F5MGB7"/>
<sequence length="84" mass="9819">MNTSNPEIPTHIEEAIKRQDSIVAEINDQLNALRFEEIDPGVRNEAMVPLIRRKQSHQRLAEQIRGEFDLPPKHKKAREKLRVK</sequence>
<accession>A0A1F5MGB7</accession>